<proteinExistence type="predicted"/>
<reference evidence="2" key="1">
    <citation type="journal article" date="2024" name="Proc. Natl. Acad. Sci. U.S.A.">
        <title>Extraordinary preservation of gene collinearity over three hundred million years revealed in homosporous lycophytes.</title>
        <authorList>
            <person name="Li C."/>
            <person name="Wickell D."/>
            <person name="Kuo L.Y."/>
            <person name="Chen X."/>
            <person name="Nie B."/>
            <person name="Liao X."/>
            <person name="Peng D."/>
            <person name="Ji J."/>
            <person name="Jenkins J."/>
            <person name="Williams M."/>
            <person name="Shu S."/>
            <person name="Plott C."/>
            <person name="Barry K."/>
            <person name="Rajasekar S."/>
            <person name="Grimwood J."/>
            <person name="Han X."/>
            <person name="Sun S."/>
            <person name="Hou Z."/>
            <person name="He W."/>
            <person name="Dai G."/>
            <person name="Sun C."/>
            <person name="Schmutz J."/>
            <person name="Leebens-Mack J.H."/>
            <person name="Li F.W."/>
            <person name="Wang L."/>
        </authorList>
    </citation>
    <scope>NUCLEOTIDE SEQUENCE [LARGE SCALE GENOMIC DNA]</scope>
    <source>
        <strain evidence="2">cv. PW_Plant_1</strain>
    </source>
</reference>
<dbReference type="Proteomes" id="UP001162992">
    <property type="component" value="Chromosome 21"/>
</dbReference>
<name>A0ACC2AIN7_DIPCM</name>
<protein>
    <submittedName>
        <fullName evidence="1">Uncharacterized protein</fullName>
    </submittedName>
</protein>
<evidence type="ECO:0000313" key="2">
    <source>
        <dbReference type="Proteomes" id="UP001162992"/>
    </source>
</evidence>
<gene>
    <name evidence="1" type="ORF">O6H91_21G022700</name>
</gene>
<organism evidence="1 2">
    <name type="scientific">Diphasiastrum complanatum</name>
    <name type="common">Issler's clubmoss</name>
    <name type="synonym">Lycopodium complanatum</name>
    <dbReference type="NCBI Taxonomy" id="34168"/>
    <lineage>
        <taxon>Eukaryota</taxon>
        <taxon>Viridiplantae</taxon>
        <taxon>Streptophyta</taxon>
        <taxon>Embryophyta</taxon>
        <taxon>Tracheophyta</taxon>
        <taxon>Lycopodiopsida</taxon>
        <taxon>Lycopodiales</taxon>
        <taxon>Lycopodiaceae</taxon>
        <taxon>Lycopodioideae</taxon>
        <taxon>Diphasiastrum</taxon>
    </lineage>
</organism>
<evidence type="ECO:0000313" key="1">
    <source>
        <dbReference type="EMBL" id="KAJ7517403.1"/>
    </source>
</evidence>
<comment type="caution">
    <text evidence="1">The sequence shown here is derived from an EMBL/GenBank/DDBJ whole genome shotgun (WGS) entry which is preliminary data.</text>
</comment>
<keyword evidence="2" id="KW-1185">Reference proteome</keyword>
<sequence length="410" mass="45733">MDSDDQPLLRHRHRHHLTLSLPLLHCSSTANATPSPSASPSPLHLPKPPPPAEVIVALAAATGSQAAEAAAATGGGGHGREDCWSEGATFTLINAWGAHYLHLNRGNLKQKDWREVSAVVNARGGGGVVTKVPKTDVQCKNRLDTLKKKYKLEKRKMEGDLCTSKWPFYAKLDKLIGPSKKGKQQQQPHTVPSSVLKPSDQQAMDAADRPSCSDPIAFVNRNPNDSRNPKEHTNPKECTNRKEGRNPLEWTIPKECTNARDGRNPKEYRNLKDSTNPKESPATTDSSQNSFEDAIDSKSGKKLRLEEGDDPLKHLAQAIIKFGEVYERIESAKQQQLMEIEKQRMKFLKDLELQKMQLFMQTQVELAKMKHSKHGSTGALFVKPITCLFGMITKERFHRFCPVHCKFISS</sequence>
<dbReference type="EMBL" id="CM055112">
    <property type="protein sequence ID" value="KAJ7517403.1"/>
    <property type="molecule type" value="Genomic_DNA"/>
</dbReference>
<accession>A0ACC2AIN7</accession>